<sequence length="88" mass="9865">MNKMILSALSVAVLLSAGNAAAATDPDFKRLDTNNDGLISWPEYAAKNPKSGRLDPRRIFDNVDTNRDGYIDPAEFAEMKRRRDNRKP</sequence>
<dbReference type="CDD" id="cd00051">
    <property type="entry name" value="EFh"/>
    <property type="match status" value="1"/>
</dbReference>
<feature type="domain" description="EF-hand" evidence="2">
    <location>
        <begin position="51"/>
        <end position="86"/>
    </location>
</feature>
<dbReference type="EMBL" id="JAVFKN010000002">
    <property type="protein sequence ID" value="MDQ5767273.1"/>
    <property type="molecule type" value="Genomic_DNA"/>
</dbReference>
<dbReference type="Gene3D" id="1.10.238.10">
    <property type="entry name" value="EF-hand"/>
    <property type="match status" value="1"/>
</dbReference>
<dbReference type="Pfam" id="PF13202">
    <property type="entry name" value="EF-hand_5"/>
    <property type="match status" value="1"/>
</dbReference>
<reference evidence="4 5" key="1">
    <citation type="submission" date="2023-08" db="EMBL/GenBank/DDBJ databases">
        <title>New molecular markers tilS and rpoB for phylogenetic and monitoring studies of the genus Thiothrix biodiversity.</title>
        <authorList>
            <person name="Ravin N.V."/>
            <person name="Smolyakov D."/>
            <person name="Markov N.D."/>
            <person name="Beletsky A.V."/>
            <person name="Mardanov A.V."/>
            <person name="Rudenko T.S."/>
            <person name="Grabovich M.Y."/>
        </authorList>
    </citation>
    <scope>NUCLEOTIDE SEQUENCE</scope>
    <source>
        <strain evidence="4">DNT52</strain>
        <strain evidence="3 5">H33</strain>
    </source>
</reference>
<evidence type="ECO:0000256" key="1">
    <source>
        <dbReference type="SAM" id="SignalP"/>
    </source>
</evidence>
<keyword evidence="5" id="KW-1185">Reference proteome</keyword>
<dbReference type="PROSITE" id="PS00018">
    <property type="entry name" value="EF_HAND_1"/>
    <property type="match status" value="1"/>
</dbReference>
<accession>A0AA51MQM3</accession>
<organism evidence="4">
    <name type="scientific">Thiothrix subterranea</name>
    <dbReference type="NCBI Taxonomy" id="2735563"/>
    <lineage>
        <taxon>Bacteria</taxon>
        <taxon>Pseudomonadati</taxon>
        <taxon>Pseudomonadota</taxon>
        <taxon>Gammaproteobacteria</taxon>
        <taxon>Thiotrichales</taxon>
        <taxon>Thiotrichaceae</taxon>
        <taxon>Thiothrix</taxon>
    </lineage>
</organism>
<dbReference type="Proteomes" id="UP001223336">
    <property type="component" value="Unassembled WGS sequence"/>
</dbReference>
<feature type="chain" id="PRO_5041434421" evidence="1">
    <location>
        <begin position="23"/>
        <end position="88"/>
    </location>
</feature>
<evidence type="ECO:0000259" key="2">
    <source>
        <dbReference type="PROSITE" id="PS50222"/>
    </source>
</evidence>
<dbReference type="InterPro" id="IPR018247">
    <property type="entry name" value="EF_Hand_1_Ca_BS"/>
</dbReference>
<dbReference type="GO" id="GO:0005509">
    <property type="term" value="F:calcium ion binding"/>
    <property type="evidence" value="ECO:0007669"/>
    <property type="project" value="InterPro"/>
</dbReference>
<dbReference type="RefSeq" id="WP_202716466.1">
    <property type="nucleotide sequence ID" value="NZ_CP053482.1"/>
</dbReference>
<name>A0AA51MQM3_9GAMM</name>
<evidence type="ECO:0000313" key="3">
    <source>
        <dbReference type="EMBL" id="MDQ5767273.1"/>
    </source>
</evidence>
<evidence type="ECO:0000313" key="4">
    <source>
        <dbReference type="EMBL" id="WML88864.1"/>
    </source>
</evidence>
<dbReference type="SMART" id="SM00054">
    <property type="entry name" value="EFh"/>
    <property type="match status" value="1"/>
</dbReference>
<gene>
    <name evidence="3" type="ORF">RCC75_01960</name>
    <name evidence="4" type="ORF">RCG00_10885</name>
</gene>
<dbReference type="InterPro" id="IPR011992">
    <property type="entry name" value="EF-hand-dom_pair"/>
</dbReference>
<feature type="signal peptide" evidence="1">
    <location>
        <begin position="1"/>
        <end position="22"/>
    </location>
</feature>
<dbReference type="Pfam" id="PF00036">
    <property type="entry name" value="EF-hand_1"/>
    <property type="match status" value="1"/>
</dbReference>
<dbReference type="PROSITE" id="PS50222">
    <property type="entry name" value="EF_HAND_2"/>
    <property type="match status" value="1"/>
</dbReference>
<keyword evidence="1" id="KW-0732">Signal</keyword>
<dbReference type="SUPFAM" id="SSF47473">
    <property type="entry name" value="EF-hand"/>
    <property type="match status" value="1"/>
</dbReference>
<dbReference type="EMBL" id="CP133217">
    <property type="protein sequence ID" value="WML88864.1"/>
    <property type="molecule type" value="Genomic_DNA"/>
</dbReference>
<dbReference type="AlphaFoldDB" id="A0AA51MQM3"/>
<dbReference type="Proteomes" id="UP001229862">
    <property type="component" value="Chromosome"/>
</dbReference>
<protein>
    <submittedName>
        <fullName evidence="4">EF-hand domain-containing protein</fullName>
    </submittedName>
</protein>
<proteinExistence type="predicted"/>
<evidence type="ECO:0000313" key="5">
    <source>
        <dbReference type="Proteomes" id="UP001223336"/>
    </source>
</evidence>
<dbReference type="InterPro" id="IPR002048">
    <property type="entry name" value="EF_hand_dom"/>
</dbReference>